<name>A0A6I4SLE7_9SPHN</name>
<dbReference type="OrthoDB" id="5523615at2"/>
<evidence type="ECO:0000256" key="2">
    <source>
        <dbReference type="SAM" id="SignalP"/>
    </source>
</evidence>
<feature type="chain" id="PRO_5026045965" description="DUF1570 domain-containing protein" evidence="2">
    <location>
        <begin position="26"/>
        <end position="532"/>
    </location>
</feature>
<proteinExistence type="predicted"/>
<evidence type="ECO:0000256" key="1">
    <source>
        <dbReference type="SAM" id="MobiDB-lite"/>
    </source>
</evidence>
<evidence type="ECO:0000313" key="3">
    <source>
        <dbReference type="EMBL" id="MXO56533.1"/>
    </source>
</evidence>
<dbReference type="EMBL" id="WTYS01000001">
    <property type="protein sequence ID" value="MXO56533.1"/>
    <property type="molecule type" value="Genomic_DNA"/>
</dbReference>
<dbReference type="RefSeq" id="WP_160597722.1">
    <property type="nucleotide sequence ID" value="NZ_WTYS01000001.1"/>
</dbReference>
<dbReference type="SUPFAM" id="SSF48452">
    <property type="entry name" value="TPR-like"/>
    <property type="match status" value="1"/>
</dbReference>
<organism evidence="3 4">
    <name type="scientific">Pontixanthobacter gangjinensis</name>
    <dbReference type="NCBI Taxonomy" id="1028742"/>
    <lineage>
        <taxon>Bacteria</taxon>
        <taxon>Pseudomonadati</taxon>
        <taxon>Pseudomonadota</taxon>
        <taxon>Alphaproteobacteria</taxon>
        <taxon>Sphingomonadales</taxon>
        <taxon>Erythrobacteraceae</taxon>
        <taxon>Pontixanthobacter</taxon>
    </lineage>
</organism>
<dbReference type="Proteomes" id="UP000468943">
    <property type="component" value="Unassembled WGS sequence"/>
</dbReference>
<keyword evidence="4" id="KW-1185">Reference proteome</keyword>
<accession>A0A6I4SLE7</accession>
<feature type="region of interest" description="Disordered" evidence="1">
    <location>
        <begin position="494"/>
        <end position="532"/>
    </location>
</feature>
<gene>
    <name evidence="3" type="ORF">GRI36_06525</name>
</gene>
<feature type="signal peptide" evidence="2">
    <location>
        <begin position="1"/>
        <end position="25"/>
    </location>
</feature>
<reference evidence="3 4" key="1">
    <citation type="submission" date="2019-12" db="EMBL/GenBank/DDBJ databases">
        <title>Genomic-based taxomic classification of the family Erythrobacteraceae.</title>
        <authorList>
            <person name="Xu L."/>
        </authorList>
    </citation>
    <scope>NUCLEOTIDE SEQUENCE [LARGE SCALE GENOMIC DNA]</scope>
    <source>
        <strain evidence="3 4">JCM 17802</strain>
    </source>
</reference>
<sequence length="532" mass="59593">MLKMVLLRQFVTICAALLIASPAAAETWYKAQTHHFTIYSDGKKRQLEDFAHEVERFDSLLRLLWNKEPLLNPNRLTIYLIKDAQAVDDLLGPRNTNVAGFYRSQAQGSFAVGNRKVSGNKAALSGKRVLFHEYAHHFMFQNFAVPAPAWFTEGFAEFVATAEFKRNGEWTFGAPALHRVNEIEYFGEIPIRDLLTNRPARNSEGSSFYGWSWALTHMLYSQEMGRGKLVTQYINRLNMGQDPLDAAEETFGDLDQFDRKLQTYVKRSIEWNKSPNALPYQDGVTVTELSEYDSQITGLTLQRLGGHNMEEVREELRQAVAMPVATSEAWYQLAEAEFALVHDDDADSAYDFTAAMAAVDQALALDASHMNANVLKGNILLESFDHAEKPDEANWASSREFFNRARATDPLHPWPQYSFANSYIREGESNTEVTKALEIAFEQAPESSELRFAVAIDRARQGNFGEAISMLKILANSPHGGDGAQETIDRINEMMSGQTSRYVDDDDTGTDESDEGNVAADEEEGDSGGDAT</sequence>
<feature type="compositionally biased region" description="Acidic residues" evidence="1">
    <location>
        <begin position="504"/>
        <end position="532"/>
    </location>
</feature>
<dbReference type="AlphaFoldDB" id="A0A6I4SLE7"/>
<comment type="caution">
    <text evidence="3">The sequence shown here is derived from an EMBL/GenBank/DDBJ whole genome shotgun (WGS) entry which is preliminary data.</text>
</comment>
<dbReference type="InterPro" id="IPR011990">
    <property type="entry name" value="TPR-like_helical_dom_sf"/>
</dbReference>
<evidence type="ECO:0000313" key="4">
    <source>
        <dbReference type="Proteomes" id="UP000468943"/>
    </source>
</evidence>
<dbReference type="Gene3D" id="1.25.40.10">
    <property type="entry name" value="Tetratricopeptide repeat domain"/>
    <property type="match status" value="1"/>
</dbReference>
<evidence type="ECO:0008006" key="5">
    <source>
        <dbReference type="Google" id="ProtNLM"/>
    </source>
</evidence>
<protein>
    <recommendedName>
        <fullName evidence="5">DUF1570 domain-containing protein</fullName>
    </recommendedName>
</protein>
<keyword evidence="2" id="KW-0732">Signal</keyword>